<evidence type="ECO:0000313" key="3">
    <source>
        <dbReference type="Proteomes" id="UP001296921"/>
    </source>
</evidence>
<sequence length="115" mass="12869">MKEFISILIFAISGLFSFSSFANPDDSCNAEDIIFDAFSIEGDKHVSICYVYGEARYIFSTNSKPEIVLNVPLNAIKLRINNDGDQFVTILNGKYIYEAGERIHGGPFFSKIQIS</sequence>
<evidence type="ECO:0000313" key="2">
    <source>
        <dbReference type="EMBL" id="MBK5144395.1"/>
    </source>
</evidence>
<feature type="chain" id="PRO_5047250301" evidence="1">
    <location>
        <begin position="23"/>
        <end position="115"/>
    </location>
</feature>
<dbReference type="EMBL" id="JADRCR010000005">
    <property type="protein sequence ID" value="MBK5144395.1"/>
    <property type="molecule type" value="Genomic_DNA"/>
</dbReference>
<evidence type="ECO:0000256" key="1">
    <source>
        <dbReference type="SAM" id="SignalP"/>
    </source>
</evidence>
<gene>
    <name evidence="2" type="ORF">I2494_11810</name>
</gene>
<comment type="caution">
    <text evidence="2">The sequence shown here is derived from an EMBL/GenBank/DDBJ whole genome shotgun (WGS) entry which is preliminary data.</text>
</comment>
<dbReference type="Proteomes" id="UP001296921">
    <property type="component" value="Unassembled WGS sequence"/>
</dbReference>
<protein>
    <submittedName>
        <fullName evidence="2">Uncharacterized protein</fullName>
    </submittedName>
</protein>
<keyword evidence="3" id="KW-1185">Reference proteome</keyword>
<proteinExistence type="predicted"/>
<organism evidence="2 3">
    <name type="scientific">Limnobaculum allomyrinae</name>
    <dbReference type="NCBI Taxonomy" id="2791986"/>
    <lineage>
        <taxon>Bacteria</taxon>
        <taxon>Pseudomonadati</taxon>
        <taxon>Pseudomonadota</taxon>
        <taxon>Gammaproteobacteria</taxon>
        <taxon>Enterobacterales</taxon>
        <taxon>Budviciaceae</taxon>
        <taxon>Limnobaculum</taxon>
    </lineage>
</organism>
<name>A0ABS1IRL4_9GAMM</name>
<accession>A0ABS1IRL4</accession>
<reference evidence="2 3" key="1">
    <citation type="submission" date="2020-11" db="EMBL/GenBank/DDBJ databases">
        <title>Insectihabitans protaetiae gen. nov. sp. nov. and Insectihabitans allomyrinae sp. nov., isolated from larvae of Protaetia brevitarsis seulensis and Allomyrina dichotoma, respectively.</title>
        <authorList>
            <person name="Lee S.D."/>
            <person name="Byeon Y.-S."/>
            <person name="Kim S.-M."/>
            <person name="Yang H.L."/>
            <person name="Kim I.S."/>
        </authorList>
    </citation>
    <scope>NUCLEOTIDE SEQUENCE [LARGE SCALE GENOMIC DNA]</scope>
    <source>
        <strain evidence="2 3">BWR-B9</strain>
    </source>
</reference>
<dbReference type="RefSeq" id="WP_218466827.1">
    <property type="nucleotide sequence ID" value="NZ_JADRCR010000005.1"/>
</dbReference>
<keyword evidence="1" id="KW-0732">Signal</keyword>
<feature type="signal peptide" evidence="1">
    <location>
        <begin position="1"/>
        <end position="22"/>
    </location>
</feature>